<name>A0A9Q1GG96_9CARY</name>
<protein>
    <submittedName>
        <fullName evidence="2">Uncharacterized protein</fullName>
    </submittedName>
</protein>
<dbReference type="EMBL" id="JAKOGI010003850">
    <property type="protein sequence ID" value="KAJ8420112.1"/>
    <property type="molecule type" value="Genomic_DNA"/>
</dbReference>
<sequence length="426" mass="47933">MVQPAGNRVAETIWPSSPGLLQPIQPNFDPADTGEKSNGSVGADGPDDRGSNGVATRHPLLAGHSASTARWPFASCRRRQSFEESSPVPVVALPAVFFPCCRLFSAKHTKYRWVINIFIPMTNQRRGSIPFARGWRRVEKEVKKVVKKLKRVVVLVGQRRIFSSFVIFVLSLLIREDSKFKQFRDKGIDPELESKMDELFGGHVARGDDIIIPNMDPLPTPMEENENMVYIPSQPHGENNVNQPFNIKNNDISILGPGVSAWQELWHDDSPISTPPPISQGVDGGRNGKGKRKLENLSVDPNKSAKTNGPKRMRSAAMMYEKLDAILEVIISKKKAREVEREERREKRQRKEMNNKNASGDDGAPSVPDALAKICALPHFDPLHLVYMFACELMEDPQKRTILFDLPNDDSRAQRPTYLYDKYGKK</sequence>
<dbReference type="AlphaFoldDB" id="A0A9Q1GG96"/>
<dbReference type="OrthoDB" id="1280499at2759"/>
<dbReference type="Proteomes" id="UP001153076">
    <property type="component" value="Unassembled WGS sequence"/>
</dbReference>
<evidence type="ECO:0000256" key="1">
    <source>
        <dbReference type="SAM" id="MobiDB-lite"/>
    </source>
</evidence>
<feature type="region of interest" description="Disordered" evidence="1">
    <location>
        <begin position="268"/>
        <end position="313"/>
    </location>
</feature>
<accession>A0A9Q1GG96</accession>
<gene>
    <name evidence="2" type="ORF">Cgig2_021547</name>
</gene>
<organism evidence="2 3">
    <name type="scientific">Carnegiea gigantea</name>
    <dbReference type="NCBI Taxonomy" id="171969"/>
    <lineage>
        <taxon>Eukaryota</taxon>
        <taxon>Viridiplantae</taxon>
        <taxon>Streptophyta</taxon>
        <taxon>Embryophyta</taxon>
        <taxon>Tracheophyta</taxon>
        <taxon>Spermatophyta</taxon>
        <taxon>Magnoliopsida</taxon>
        <taxon>eudicotyledons</taxon>
        <taxon>Gunneridae</taxon>
        <taxon>Pentapetalae</taxon>
        <taxon>Caryophyllales</taxon>
        <taxon>Cactineae</taxon>
        <taxon>Cactaceae</taxon>
        <taxon>Cactoideae</taxon>
        <taxon>Echinocereeae</taxon>
        <taxon>Carnegiea</taxon>
    </lineage>
</organism>
<feature type="region of interest" description="Disordered" evidence="1">
    <location>
        <begin position="337"/>
        <end position="365"/>
    </location>
</feature>
<reference evidence="2" key="1">
    <citation type="submission" date="2022-04" db="EMBL/GenBank/DDBJ databases">
        <title>Carnegiea gigantea Genome sequencing and assembly v2.</title>
        <authorList>
            <person name="Copetti D."/>
            <person name="Sanderson M.J."/>
            <person name="Burquez A."/>
            <person name="Wojciechowski M.F."/>
        </authorList>
    </citation>
    <scope>NUCLEOTIDE SEQUENCE</scope>
    <source>
        <strain evidence="2">SGP5-SGP5p</strain>
        <tissue evidence="2">Aerial part</tissue>
    </source>
</reference>
<feature type="compositionally biased region" description="Basic and acidic residues" evidence="1">
    <location>
        <begin position="337"/>
        <end position="354"/>
    </location>
</feature>
<proteinExistence type="predicted"/>
<keyword evidence="3" id="KW-1185">Reference proteome</keyword>
<evidence type="ECO:0000313" key="2">
    <source>
        <dbReference type="EMBL" id="KAJ8420112.1"/>
    </source>
</evidence>
<feature type="region of interest" description="Disordered" evidence="1">
    <location>
        <begin position="1"/>
        <end position="57"/>
    </location>
</feature>
<comment type="caution">
    <text evidence="2">The sequence shown here is derived from an EMBL/GenBank/DDBJ whole genome shotgun (WGS) entry which is preliminary data.</text>
</comment>
<evidence type="ECO:0000313" key="3">
    <source>
        <dbReference type="Proteomes" id="UP001153076"/>
    </source>
</evidence>